<comment type="caution">
    <text evidence="1">The sequence shown here is derived from an EMBL/GenBank/DDBJ whole genome shotgun (WGS) entry which is preliminary data.</text>
</comment>
<gene>
    <name evidence="1" type="ORF">BN2476_230361</name>
</gene>
<name>A0A1N7RY83_9BURK</name>
<dbReference type="Proteomes" id="UP000195569">
    <property type="component" value="Unassembled WGS sequence"/>
</dbReference>
<dbReference type="EMBL" id="CYGY02000023">
    <property type="protein sequence ID" value="SIT40051.1"/>
    <property type="molecule type" value="Genomic_DNA"/>
</dbReference>
<protein>
    <submittedName>
        <fullName evidence="1">Uncharacterized protein</fullName>
    </submittedName>
</protein>
<dbReference type="RefSeq" id="WP_143810946.1">
    <property type="nucleotide sequence ID" value="NZ_CYGY02000023.1"/>
</dbReference>
<proteinExistence type="predicted"/>
<organism evidence="1 2">
    <name type="scientific">Paraburkholderia piptadeniae</name>
    <dbReference type="NCBI Taxonomy" id="1701573"/>
    <lineage>
        <taxon>Bacteria</taxon>
        <taxon>Pseudomonadati</taxon>
        <taxon>Pseudomonadota</taxon>
        <taxon>Betaproteobacteria</taxon>
        <taxon>Burkholderiales</taxon>
        <taxon>Burkholderiaceae</taxon>
        <taxon>Paraburkholderia</taxon>
    </lineage>
</organism>
<evidence type="ECO:0000313" key="1">
    <source>
        <dbReference type="EMBL" id="SIT40051.1"/>
    </source>
</evidence>
<evidence type="ECO:0000313" key="2">
    <source>
        <dbReference type="Proteomes" id="UP000195569"/>
    </source>
</evidence>
<dbReference type="AlphaFoldDB" id="A0A1N7RY83"/>
<dbReference type="OrthoDB" id="149299at2"/>
<reference evidence="1" key="1">
    <citation type="submission" date="2016-12" db="EMBL/GenBank/DDBJ databases">
        <authorList>
            <person name="Moulin L."/>
        </authorList>
    </citation>
    <scope>NUCLEOTIDE SEQUENCE [LARGE SCALE GENOMIC DNA]</scope>
    <source>
        <strain evidence="1">STM 7183</strain>
    </source>
</reference>
<sequence>MKYLWNRYVDHPVAKKIAELIRQQPTQWRIDAPRRYTLDHASGLKVWIANGWPFCAVYEPEKLKLGVIGQTRVWLAAWAWLRKYAPAEPKRDAFWRRSRAISDLIDKDGADH</sequence>
<accession>A0A1N7RY83</accession>
<keyword evidence="2" id="KW-1185">Reference proteome</keyword>